<dbReference type="EMBL" id="CP001634">
    <property type="protein sequence ID" value="ACR79998.1"/>
    <property type="molecule type" value="Genomic_DNA"/>
</dbReference>
<dbReference type="KEGG" id="kol:Kole_0504"/>
<dbReference type="KEGG" id="kol:Kole_1508"/>
<dbReference type="EMBL" id="CP001634">
    <property type="protein sequence ID" value="ACR79174.1"/>
    <property type="molecule type" value="Genomic_DNA"/>
</dbReference>
<evidence type="ECO:0000313" key="2">
    <source>
        <dbReference type="EMBL" id="ACR79226.1"/>
    </source>
</evidence>
<evidence type="ECO:0000313" key="5">
    <source>
        <dbReference type="EMBL" id="ACR80198.1"/>
    </source>
</evidence>
<evidence type="ECO:0008006" key="8">
    <source>
        <dbReference type="Google" id="ProtNLM"/>
    </source>
</evidence>
<accession>C5CDD5</accession>
<sequence length="126" mass="14736">MVPQELTKSDIVKIIEQLDKLLPSNFVNKQGRGRRKAYSDKSILKLSILLKLCDVSYRGAKNFLEKNPKYMELLDLKNIPPFQTISRRVRELPLHRINKDVVNLFLDIEGLERIELVVDSFRDQDL</sequence>
<dbReference type="RefSeq" id="WP_012744961.1">
    <property type="nucleotide sequence ID" value="NC_012785.1"/>
</dbReference>
<evidence type="ECO:0000313" key="7">
    <source>
        <dbReference type="Proteomes" id="UP000002382"/>
    </source>
</evidence>
<dbReference type="HOGENOM" id="CLU_1978604_0_0_0"/>
<keyword evidence="7" id="KW-1185">Reference proteome</keyword>
<dbReference type="AlphaFoldDB" id="C5CDD5"/>
<evidence type="ECO:0000313" key="4">
    <source>
        <dbReference type="EMBL" id="ACR79998.1"/>
    </source>
</evidence>
<dbReference type="KEGG" id="kol:Kole_1304"/>
<dbReference type="KEGG" id="kol:Kole_0542"/>
<gene>
    <name evidence="1" type="ordered locus">Kole_0451</name>
    <name evidence="2" type="ordered locus">Kole_0504</name>
    <name evidence="3" type="ordered locus">Kole_0542</name>
    <name evidence="4" type="ordered locus">Kole_1304</name>
    <name evidence="5" type="ordered locus">Kole_1508</name>
    <name evidence="6" type="ordered locus">Kole_2028</name>
</gene>
<organism evidence="4 7">
    <name type="scientific">Kosmotoga olearia (strain ATCC BAA-1733 / DSM 21960 / TBF 19.5.1)</name>
    <dbReference type="NCBI Taxonomy" id="521045"/>
    <lineage>
        <taxon>Bacteria</taxon>
        <taxon>Thermotogati</taxon>
        <taxon>Thermotogota</taxon>
        <taxon>Thermotogae</taxon>
        <taxon>Kosmotogales</taxon>
        <taxon>Kosmotogaceae</taxon>
        <taxon>Kosmotoga</taxon>
    </lineage>
</organism>
<dbReference type="EMBL" id="CP001634">
    <property type="protein sequence ID" value="ACR80198.1"/>
    <property type="molecule type" value="Genomic_DNA"/>
</dbReference>
<dbReference type="OrthoDB" id="50172at2"/>
<evidence type="ECO:0000313" key="3">
    <source>
        <dbReference type="EMBL" id="ACR79262.1"/>
    </source>
</evidence>
<evidence type="ECO:0000313" key="6">
    <source>
        <dbReference type="EMBL" id="ACR80706.1"/>
    </source>
</evidence>
<dbReference type="KEGG" id="kol:Kole_2028"/>
<dbReference type="EMBL" id="CP001634">
    <property type="protein sequence ID" value="ACR79226.1"/>
    <property type="molecule type" value="Genomic_DNA"/>
</dbReference>
<evidence type="ECO:0000313" key="1">
    <source>
        <dbReference type="EMBL" id="ACR79174.1"/>
    </source>
</evidence>
<dbReference type="eggNOG" id="COG3039">
    <property type="taxonomic scope" value="Bacteria"/>
</dbReference>
<reference evidence="4 7" key="1">
    <citation type="submission" date="2009-06" db="EMBL/GenBank/DDBJ databases">
        <title>Complete sequence of Thermotogales bacterium TBF 19.5.1.</title>
        <authorList>
            <consortium name="US DOE Joint Genome Institute"/>
            <person name="Lucas S."/>
            <person name="Copeland A."/>
            <person name="Lapidus A."/>
            <person name="Glavina del Rio T."/>
            <person name="Tice H."/>
            <person name="Bruce D."/>
            <person name="Goodwin L."/>
            <person name="Pitluck S."/>
            <person name="Chertkov O."/>
            <person name="Brettin T."/>
            <person name="Detter J.C."/>
            <person name="Han C."/>
            <person name="Schmutz J."/>
            <person name="Larimer F."/>
            <person name="Land M."/>
            <person name="Hauser L."/>
            <person name="Kyrpides N."/>
            <person name="Ovchinnikova G."/>
            <person name="Noll K."/>
        </authorList>
    </citation>
    <scope>NUCLEOTIDE SEQUENCE [LARGE SCALE GENOMIC DNA]</scope>
    <source>
        <strain evidence="7">ATCC BAA-1733 / DSM 21960 / TBF 19.5.1</strain>
        <strain evidence="4">TBF 19.5.1</strain>
    </source>
</reference>
<dbReference type="STRING" id="521045.Kole_0451"/>
<dbReference type="Proteomes" id="UP000002382">
    <property type="component" value="Chromosome"/>
</dbReference>
<reference evidence="4 7" key="2">
    <citation type="journal article" date="2011" name="J. Bacteriol.">
        <title>Genome Sequence of Kosmotoga olearia Strain TBF 19.5.1, a Thermophilic Bacterium with a Wide Growth Temperature Range, Isolated from the Troll B Oil Platform in the North Sea.</title>
        <authorList>
            <person name="Swithers K.S."/>
            <person name="Dipippo J.L."/>
            <person name="Bruce D.C."/>
            <person name="Detter C."/>
            <person name="Tapia R."/>
            <person name="Han S."/>
            <person name="Goodwin L.A."/>
            <person name="Han J."/>
            <person name="Woyke T."/>
            <person name="Pitluck S."/>
            <person name="Pennacchio L."/>
            <person name="Nolan M."/>
            <person name="Mikhailova N."/>
            <person name="Land M.L."/>
            <person name="Nesbo C.L."/>
            <person name="Gogarten J.P."/>
            <person name="Noll K.M."/>
        </authorList>
    </citation>
    <scope>NUCLEOTIDE SEQUENCE [LARGE SCALE GENOMIC DNA]</scope>
    <source>
        <strain evidence="7">ATCC BAA-1733 / DSM 21960 / TBF 19.5.1</strain>
        <strain evidence="4">TBF 19.5.1</strain>
    </source>
</reference>
<protein>
    <recommendedName>
        <fullName evidence="8">Transposase</fullName>
    </recommendedName>
</protein>
<dbReference type="EMBL" id="CP001634">
    <property type="protein sequence ID" value="ACR79262.1"/>
    <property type="molecule type" value="Genomic_DNA"/>
</dbReference>
<dbReference type="EMBL" id="CP001634">
    <property type="protein sequence ID" value="ACR80706.1"/>
    <property type="molecule type" value="Genomic_DNA"/>
</dbReference>
<name>C5CDD5_KOSOT</name>
<dbReference type="KEGG" id="kol:Kole_0451"/>
<proteinExistence type="predicted"/>